<keyword evidence="3" id="KW-0804">Transcription</keyword>
<dbReference type="Gene3D" id="1.10.10.10">
    <property type="entry name" value="Winged helix-like DNA-binding domain superfamily/Winged helix DNA-binding domain"/>
    <property type="match status" value="1"/>
</dbReference>
<reference evidence="6" key="1">
    <citation type="submission" date="2007-11" db="EMBL/GenBank/DDBJ databases">
        <authorList>
            <person name="Fulton L."/>
            <person name="Clifton S."/>
            <person name="Fulton B."/>
            <person name="Xu J."/>
            <person name="Minx P."/>
            <person name="Pepin K.H."/>
            <person name="Johnson M."/>
            <person name="Thiruvilangam P."/>
            <person name="Bhonagiri V."/>
            <person name="Nash W.E."/>
            <person name="Mardis E.R."/>
            <person name="Wilson R.K."/>
        </authorList>
    </citation>
    <scope>NUCLEOTIDE SEQUENCE [LARGE SCALE GENOMIC DNA]</scope>
    <source>
        <strain evidence="6">DSM 1402</strain>
    </source>
</reference>
<dbReference type="Gene3D" id="3.40.50.10490">
    <property type="entry name" value="Glucose-6-phosphate isomerase like protein, domain 1"/>
    <property type="match status" value="1"/>
</dbReference>
<dbReference type="GO" id="GO:0097367">
    <property type="term" value="F:carbohydrate derivative binding"/>
    <property type="evidence" value="ECO:0007669"/>
    <property type="project" value="InterPro"/>
</dbReference>
<dbReference type="InterPro" id="IPR000281">
    <property type="entry name" value="HTH_RpiR"/>
</dbReference>
<dbReference type="InterPro" id="IPR047640">
    <property type="entry name" value="RpiR-like"/>
</dbReference>
<dbReference type="GO" id="GO:1901135">
    <property type="term" value="P:carbohydrate derivative metabolic process"/>
    <property type="evidence" value="ECO:0007669"/>
    <property type="project" value="InterPro"/>
</dbReference>
<dbReference type="eggNOG" id="COG1737">
    <property type="taxonomic scope" value="Bacteria"/>
</dbReference>
<evidence type="ECO:0000313" key="6">
    <source>
        <dbReference type="EMBL" id="EDS18724.1"/>
    </source>
</evidence>
<name>B0N4X2_9FIRM</name>
<evidence type="ECO:0000313" key="7">
    <source>
        <dbReference type="Proteomes" id="UP000005798"/>
    </source>
</evidence>
<dbReference type="PROSITE" id="PS51464">
    <property type="entry name" value="SIS"/>
    <property type="match status" value="1"/>
</dbReference>
<organism evidence="6 7">
    <name type="scientific">Thomasclavelia ramosa DSM 1402</name>
    <dbReference type="NCBI Taxonomy" id="445974"/>
    <lineage>
        <taxon>Bacteria</taxon>
        <taxon>Bacillati</taxon>
        <taxon>Bacillota</taxon>
        <taxon>Erysipelotrichia</taxon>
        <taxon>Erysipelotrichales</taxon>
        <taxon>Coprobacillaceae</taxon>
        <taxon>Thomasclavelia</taxon>
    </lineage>
</organism>
<dbReference type="HOGENOM" id="CLU_055769_4_0_9"/>
<evidence type="ECO:0000259" key="5">
    <source>
        <dbReference type="PROSITE" id="PS51464"/>
    </source>
</evidence>
<dbReference type="InterPro" id="IPR035472">
    <property type="entry name" value="RpiR-like_SIS"/>
</dbReference>
<proteinExistence type="predicted"/>
<feature type="domain" description="HTH rpiR-type" evidence="4">
    <location>
        <begin position="22"/>
        <end position="98"/>
    </location>
</feature>
<dbReference type="GO" id="GO:0003677">
    <property type="term" value="F:DNA binding"/>
    <property type="evidence" value="ECO:0007669"/>
    <property type="project" value="UniProtKB-KW"/>
</dbReference>
<evidence type="ECO:0000256" key="3">
    <source>
        <dbReference type="ARBA" id="ARBA00023163"/>
    </source>
</evidence>
<sequence>MDICVRIIHNQGRKLHPTKKGGDKMLFTYKQIANLNETETFIYRYVMKHIKVVTNMSVRDLAECTHVSTATVVRFCQKLDCNGFVEFKTKLKLFNDGLTLPETDDEIDVLLEFFNYARSVDFKEKINKFVKYIKEAKSICFLGIGTSGTLGKYGARYFSNVGYYSQSIDDPYYPPPVDGNESSLLIALTESGETREVIDQLKMYQSQNTKIVVITNKPGSTIDQMADLGIYYYVKDIILPQTYNISSQVPVLYILERVTHELQNAKEKSLPLKFTSRNL</sequence>
<dbReference type="InterPro" id="IPR001347">
    <property type="entry name" value="SIS_dom"/>
</dbReference>
<dbReference type="GO" id="GO:0003700">
    <property type="term" value="F:DNA-binding transcription factor activity"/>
    <property type="evidence" value="ECO:0007669"/>
    <property type="project" value="InterPro"/>
</dbReference>
<dbReference type="InterPro" id="IPR009057">
    <property type="entry name" value="Homeodomain-like_sf"/>
</dbReference>
<feature type="domain" description="SIS" evidence="5">
    <location>
        <begin position="129"/>
        <end position="265"/>
    </location>
</feature>
<evidence type="ECO:0000256" key="1">
    <source>
        <dbReference type="ARBA" id="ARBA00023015"/>
    </source>
</evidence>
<keyword evidence="1" id="KW-0805">Transcription regulation</keyword>
<dbReference type="EMBL" id="ABFX02000005">
    <property type="protein sequence ID" value="EDS18724.1"/>
    <property type="molecule type" value="Genomic_DNA"/>
</dbReference>
<dbReference type="InterPro" id="IPR036388">
    <property type="entry name" value="WH-like_DNA-bd_sf"/>
</dbReference>
<accession>B0N4X2</accession>
<dbReference type="SUPFAM" id="SSF46689">
    <property type="entry name" value="Homeodomain-like"/>
    <property type="match status" value="1"/>
</dbReference>
<dbReference type="CDD" id="cd05013">
    <property type="entry name" value="SIS_RpiR"/>
    <property type="match status" value="1"/>
</dbReference>
<evidence type="ECO:0000256" key="2">
    <source>
        <dbReference type="ARBA" id="ARBA00023125"/>
    </source>
</evidence>
<dbReference type="PANTHER" id="PTHR30514">
    <property type="entry name" value="GLUCOKINASE"/>
    <property type="match status" value="1"/>
</dbReference>
<dbReference type="Pfam" id="PF01418">
    <property type="entry name" value="HTH_6"/>
    <property type="match status" value="1"/>
</dbReference>
<dbReference type="Proteomes" id="UP000005798">
    <property type="component" value="Unassembled WGS sequence"/>
</dbReference>
<comment type="caution">
    <text evidence="6">The sequence shown here is derived from an EMBL/GenBank/DDBJ whole genome shotgun (WGS) entry which is preliminary data.</text>
</comment>
<dbReference type="PANTHER" id="PTHR30514:SF1">
    <property type="entry name" value="HTH-TYPE TRANSCRIPTIONAL REGULATOR HEXR-RELATED"/>
    <property type="match status" value="1"/>
</dbReference>
<dbReference type="SUPFAM" id="SSF53697">
    <property type="entry name" value="SIS domain"/>
    <property type="match status" value="1"/>
</dbReference>
<protein>
    <submittedName>
        <fullName evidence="6">SIS domain protein</fullName>
    </submittedName>
</protein>
<dbReference type="Pfam" id="PF01380">
    <property type="entry name" value="SIS"/>
    <property type="match status" value="1"/>
</dbReference>
<dbReference type="AlphaFoldDB" id="B0N4X2"/>
<dbReference type="PROSITE" id="PS51071">
    <property type="entry name" value="HTH_RPIR"/>
    <property type="match status" value="1"/>
</dbReference>
<evidence type="ECO:0000259" key="4">
    <source>
        <dbReference type="PROSITE" id="PS51071"/>
    </source>
</evidence>
<gene>
    <name evidence="6" type="ORF">CLORAM_01676</name>
</gene>
<dbReference type="InterPro" id="IPR046348">
    <property type="entry name" value="SIS_dom_sf"/>
</dbReference>
<keyword evidence="7" id="KW-1185">Reference proteome</keyword>
<keyword evidence="2" id="KW-0238">DNA-binding</keyword>
<reference evidence="6" key="2">
    <citation type="submission" date="2014-06" db="EMBL/GenBank/DDBJ databases">
        <title>Draft genome sequence of Clostridium ramosum(DSM 1402).</title>
        <authorList>
            <person name="Sudarsanam P."/>
            <person name="Ley R."/>
            <person name="Guruge J."/>
            <person name="Turnbaugh P.J."/>
            <person name="Mahowald M."/>
            <person name="Liep D."/>
            <person name="Gordon J."/>
        </authorList>
    </citation>
    <scope>NUCLEOTIDE SEQUENCE</scope>
    <source>
        <strain evidence="6">DSM 1402</strain>
    </source>
</reference>